<feature type="domain" description="Connexin N-terminal" evidence="2">
    <location>
        <begin position="10"/>
        <end position="106"/>
    </location>
</feature>
<reference evidence="3 4" key="1">
    <citation type="submission" date="2021-04" db="EMBL/GenBank/DDBJ databases">
        <authorList>
            <person name="Bliznina A."/>
        </authorList>
    </citation>
    <scope>NUCLEOTIDE SEQUENCE [LARGE SCALE GENOMIC DNA]</scope>
</reference>
<dbReference type="InterPro" id="IPR038359">
    <property type="entry name" value="Connexin_N_sf"/>
</dbReference>
<sequence length="157" mass="18029">MDLYSWASVLEDVVGKYSTPAATFWLICTSFRLFTVVQVVIDTYGNEYSFDCAAAVKDNVGCKNQCYMHYAPISLASFWTLSMFTLMAPFLFFNTLLKWINLRNEINAEKNVAPSFMTRTMSITRKRKGRPKEQIWCPLIALGLVVKKSLSNIFFIF</sequence>
<keyword evidence="1" id="KW-1133">Transmembrane helix</keyword>
<keyword evidence="1" id="KW-0812">Transmembrane</keyword>
<evidence type="ECO:0000259" key="2">
    <source>
        <dbReference type="Pfam" id="PF00029"/>
    </source>
</evidence>
<proteinExistence type="predicted"/>
<name>A0ABN7T593_OIKDI</name>
<keyword evidence="4" id="KW-1185">Reference proteome</keyword>
<evidence type="ECO:0000256" key="1">
    <source>
        <dbReference type="SAM" id="Phobius"/>
    </source>
</evidence>
<evidence type="ECO:0000313" key="3">
    <source>
        <dbReference type="EMBL" id="CAG5112642.1"/>
    </source>
</evidence>
<dbReference type="Gene3D" id="1.20.1440.80">
    <property type="entry name" value="Gap junction channel protein cysteine-rich domain"/>
    <property type="match status" value="1"/>
</dbReference>
<evidence type="ECO:0000313" key="4">
    <source>
        <dbReference type="Proteomes" id="UP001158576"/>
    </source>
</evidence>
<protein>
    <submittedName>
        <fullName evidence="3">Oidioi.mRNA.OKI2018_I69.chr2.g6833.t1.cds</fullName>
    </submittedName>
</protein>
<accession>A0ABN7T593</accession>
<dbReference type="Pfam" id="PF00029">
    <property type="entry name" value="Connexin"/>
    <property type="match status" value="1"/>
</dbReference>
<keyword evidence="1" id="KW-0472">Membrane</keyword>
<dbReference type="InterPro" id="IPR013092">
    <property type="entry name" value="Connexin_N"/>
</dbReference>
<organism evidence="3 4">
    <name type="scientific">Oikopleura dioica</name>
    <name type="common">Tunicate</name>
    <dbReference type="NCBI Taxonomy" id="34765"/>
    <lineage>
        <taxon>Eukaryota</taxon>
        <taxon>Metazoa</taxon>
        <taxon>Chordata</taxon>
        <taxon>Tunicata</taxon>
        <taxon>Appendicularia</taxon>
        <taxon>Copelata</taxon>
        <taxon>Oikopleuridae</taxon>
        <taxon>Oikopleura</taxon>
    </lineage>
</organism>
<dbReference type="EMBL" id="OU015567">
    <property type="protein sequence ID" value="CAG5112642.1"/>
    <property type="molecule type" value="Genomic_DNA"/>
</dbReference>
<dbReference type="Proteomes" id="UP001158576">
    <property type="component" value="Chromosome 2"/>
</dbReference>
<gene>
    <name evidence="3" type="ORF">OKIOD_LOCUS15598</name>
</gene>
<feature type="transmembrane region" description="Helical" evidence="1">
    <location>
        <begin position="78"/>
        <end position="97"/>
    </location>
</feature>